<dbReference type="InterPro" id="IPR051910">
    <property type="entry name" value="ComF/GntX_DNA_util-trans"/>
</dbReference>
<comment type="similarity">
    <text evidence="1">Belongs to the ComF/GntX family.</text>
</comment>
<feature type="compositionally biased region" description="Basic residues" evidence="2">
    <location>
        <begin position="161"/>
        <end position="172"/>
    </location>
</feature>
<dbReference type="RefSeq" id="WP_382399502.1">
    <property type="nucleotide sequence ID" value="NZ_JBHTNH010000017.1"/>
</dbReference>
<evidence type="ECO:0000313" key="5">
    <source>
        <dbReference type="Proteomes" id="UP001597178"/>
    </source>
</evidence>
<comment type="caution">
    <text evidence="4">The sequence shown here is derived from an EMBL/GenBank/DDBJ whole genome shotgun (WGS) entry which is preliminary data.</text>
</comment>
<evidence type="ECO:0000259" key="3">
    <source>
        <dbReference type="Pfam" id="PF00156"/>
    </source>
</evidence>
<dbReference type="Gene3D" id="3.40.50.2020">
    <property type="match status" value="1"/>
</dbReference>
<dbReference type="CDD" id="cd06223">
    <property type="entry name" value="PRTases_typeI"/>
    <property type="match status" value="1"/>
</dbReference>
<organism evidence="4 5">
    <name type="scientific">Lentibacillus salinarum</name>
    <dbReference type="NCBI Taxonomy" id="446820"/>
    <lineage>
        <taxon>Bacteria</taxon>
        <taxon>Bacillati</taxon>
        <taxon>Bacillota</taxon>
        <taxon>Bacilli</taxon>
        <taxon>Bacillales</taxon>
        <taxon>Bacillaceae</taxon>
        <taxon>Lentibacillus</taxon>
    </lineage>
</organism>
<evidence type="ECO:0000313" key="4">
    <source>
        <dbReference type="EMBL" id="MFD1361690.1"/>
    </source>
</evidence>
<evidence type="ECO:0000256" key="1">
    <source>
        <dbReference type="ARBA" id="ARBA00008007"/>
    </source>
</evidence>
<dbReference type="EMBL" id="JBHTNH010000017">
    <property type="protein sequence ID" value="MFD1361690.1"/>
    <property type="molecule type" value="Genomic_DNA"/>
</dbReference>
<name>A0ABW3ZTG7_9BACI</name>
<feature type="region of interest" description="Disordered" evidence="2">
    <location>
        <begin position="161"/>
        <end position="182"/>
    </location>
</feature>
<sequence>MHCLWCDTTIMPEISWKTIIWLPKPKRLCASCEDTLMILQGKRCSKCSRVSDSDRCPDCTWLERRTTQEDSLICNYSVFAYNEAIKEMVARWKYRGDYCLAEAFQRDYRQAFDREFSFLPGKTAVVPIPLSGQRMDERGFNQAQRLADFLPLPTLDILTRSHREKQSKKSRRERLEADNPFRMTGSINNPVLLADDIYTTGTTLRRAASVLKKHGCPAVYALTLIRG</sequence>
<dbReference type="InterPro" id="IPR029057">
    <property type="entry name" value="PRTase-like"/>
</dbReference>
<protein>
    <submittedName>
        <fullName evidence="4">ComF family protein</fullName>
    </submittedName>
</protein>
<dbReference type="InterPro" id="IPR000836">
    <property type="entry name" value="PRTase_dom"/>
</dbReference>
<dbReference type="PANTHER" id="PTHR47505">
    <property type="entry name" value="DNA UTILIZATION PROTEIN YHGH"/>
    <property type="match status" value="1"/>
</dbReference>
<dbReference type="Proteomes" id="UP001597178">
    <property type="component" value="Unassembled WGS sequence"/>
</dbReference>
<proteinExistence type="inferred from homology"/>
<gene>
    <name evidence="4" type="ORF">ACFQ4A_08475</name>
</gene>
<accession>A0ABW3ZTG7</accession>
<reference evidence="5" key="1">
    <citation type="journal article" date="2019" name="Int. J. Syst. Evol. Microbiol.">
        <title>The Global Catalogue of Microorganisms (GCM) 10K type strain sequencing project: providing services to taxonomists for standard genome sequencing and annotation.</title>
        <authorList>
            <consortium name="The Broad Institute Genomics Platform"/>
            <consortium name="The Broad Institute Genome Sequencing Center for Infectious Disease"/>
            <person name="Wu L."/>
            <person name="Ma J."/>
        </authorList>
    </citation>
    <scope>NUCLEOTIDE SEQUENCE [LARGE SCALE GENOMIC DNA]</scope>
    <source>
        <strain evidence="5">CCUG 54822</strain>
    </source>
</reference>
<evidence type="ECO:0000256" key="2">
    <source>
        <dbReference type="SAM" id="MobiDB-lite"/>
    </source>
</evidence>
<dbReference type="SUPFAM" id="SSF53271">
    <property type="entry name" value="PRTase-like"/>
    <property type="match status" value="1"/>
</dbReference>
<dbReference type="Pfam" id="PF00156">
    <property type="entry name" value="Pribosyltran"/>
    <property type="match status" value="1"/>
</dbReference>
<feature type="domain" description="Phosphoribosyltransferase" evidence="3">
    <location>
        <begin position="137"/>
        <end position="225"/>
    </location>
</feature>
<keyword evidence="5" id="KW-1185">Reference proteome</keyword>
<dbReference type="PANTHER" id="PTHR47505:SF1">
    <property type="entry name" value="DNA UTILIZATION PROTEIN YHGH"/>
    <property type="match status" value="1"/>
</dbReference>